<evidence type="ECO:0000256" key="5">
    <source>
        <dbReference type="ARBA" id="ARBA00049880"/>
    </source>
</evidence>
<name>A0A841CY65_PLAVE</name>
<accession>A0A841CY65</accession>
<keyword evidence="1" id="KW-0678">Repressor</keyword>
<keyword evidence="2" id="KW-1277">Toxin-antitoxin system</keyword>
<dbReference type="InterPro" id="IPR016181">
    <property type="entry name" value="Acyl_CoA_acyltransferase"/>
</dbReference>
<keyword evidence="3 7" id="KW-0808">Transferase</keyword>
<keyword evidence="4" id="KW-0012">Acyltransferase</keyword>
<feature type="domain" description="N-acetyltransferase" evidence="6">
    <location>
        <begin position="12"/>
        <end position="143"/>
    </location>
</feature>
<evidence type="ECO:0000256" key="1">
    <source>
        <dbReference type="ARBA" id="ARBA00022491"/>
    </source>
</evidence>
<evidence type="ECO:0000256" key="4">
    <source>
        <dbReference type="ARBA" id="ARBA00023315"/>
    </source>
</evidence>
<dbReference type="PANTHER" id="PTHR36449:SF1">
    <property type="entry name" value="ACETYLTRANSFERASE"/>
    <property type="match status" value="1"/>
</dbReference>
<comment type="caution">
    <text evidence="7">The sequence shown here is derived from an EMBL/GenBank/DDBJ whole genome shotgun (WGS) entry which is preliminary data.</text>
</comment>
<evidence type="ECO:0000256" key="2">
    <source>
        <dbReference type="ARBA" id="ARBA00022649"/>
    </source>
</evidence>
<proteinExistence type="predicted"/>
<dbReference type="GO" id="GO:0016747">
    <property type="term" value="F:acyltransferase activity, transferring groups other than amino-acyl groups"/>
    <property type="evidence" value="ECO:0007669"/>
    <property type="project" value="InterPro"/>
</dbReference>
<dbReference type="EMBL" id="JACHJJ010000001">
    <property type="protein sequence ID" value="MBB5961058.1"/>
    <property type="molecule type" value="Genomic_DNA"/>
</dbReference>
<reference evidence="7 8" key="1">
    <citation type="submission" date="2020-08" db="EMBL/GenBank/DDBJ databases">
        <title>Genomic Encyclopedia of Type Strains, Phase III (KMG-III): the genomes of soil and plant-associated and newly described type strains.</title>
        <authorList>
            <person name="Whitman W."/>
        </authorList>
    </citation>
    <scope>NUCLEOTIDE SEQUENCE [LARGE SCALE GENOMIC DNA]</scope>
    <source>
        <strain evidence="7 8">CECT 3303</strain>
    </source>
</reference>
<comment type="catalytic activity">
    <reaction evidence="5">
        <text>glycyl-tRNA(Gly) + acetyl-CoA = N-acetylglycyl-tRNA(Gly) + CoA + H(+)</text>
        <dbReference type="Rhea" id="RHEA:81867"/>
        <dbReference type="Rhea" id="RHEA-COMP:9683"/>
        <dbReference type="Rhea" id="RHEA-COMP:19766"/>
        <dbReference type="ChEBI" id="CHEBI:15378"/>
        <dbReference type="ChEBI" id="CHEBI:57287"/>
        <dbReference type="ChEBI" id="CHEBI:57288"/>
        <dbReference type="ChEBI" id="CHEBI:78522"/>
        <dbReference type="ChEBI" id="CHEBI:232036"/>
    </reaction>
</comment>
<dbReference type="Proteomes" id="UP000562352">
    <property type="component" value="Unassembled WGS sequence"/>
</dbReference>
<dbReference type="Pfam" id="PF00583">
    <property type="entry name" value="Acetyltransf_1"/>
    <property type="match status" value="1"/>
</dbReference>
<evidence type="ECO:0000313" key="8">
    <source>
        <dbReference type="Proteomes" id="UP000562352"/>
    </source>
</evidence>
<gene>
    <name evidence="7" type="ORF">FHS22_000296</name>
</gene>
<keyword evidence="8" id="KW-1185">Reference proteome</keyword>
<evidence type="ECO:0000256" key="3">
    <source>
        <dbReference type="ARBA" id="ARBA00022679"/>
    </source>
</evidence>
<sequence length="171" mass="19023">MKLTSVELLNREHRLEEFDCGSQAQNDWLRRHALQSQFGGMSRVYVVRDVDADEVVGYYALVAGQIRPDEVPARLLKGAGLHAQPVVLLARLGVDLRVQGIGLGRALVTDAMRRVTSVADQIGVRALLVHCEDDSARDFYLRLAEFDVSPVDPLHLVLPIKNIRRFGAPKS</sequence>
<protein>
    <submittedName>
        <fullName evidence="7">GNAT superfamily N-acetyltransferase</fullName>
    </submittedName>
</protein>
<dbReference type="PANTHER" id="PTHR36449">
    <property type="entry name" value="ACETYLTRANSFERASE-RELATED"/>
    <property type="match status" value="1"/>
</dbReference>
<dbReference type="InterPro" id="IPR000182">
    <property type="entry name" value="GNAT_dom"/>
</dbReference>
<organism evidence="7 8">
    <name type="scientific">Planomonospora venezuelensis</name>
    <dbReference type="NCBI Taxonomy" id="1999"/>
    <lineage>
        <taxon>Bacteria</taxon>
        <taxon>Bacillati</taxon>
        <taxon>Actinomycetota</taxon>
        <taxon>Actinomycetes</taxon>
        <taxon>Streptosporangiales</taxon>
        <taxon>Streptosporangiaceae</taxon>
        <taxon>Planomonospora</taxon>
    </lineage>
</organism>
<dbReference type="Gene3D" id="3.40.630.30">
    <property type="match status" value="1"/>
</dbReference>
<dbReference type="SUPFAM" id="SSF55729">
    <property type="entry name" value="Acyl-CoA N-acyltransferases (Nat)"/>
    <property type="match status" value="1"/>
</dbReference>
<evidence type="ECO:0000313" key="7">
    <source>
        <dbReference type="EMBL" id="MBB5961058.1"/>
    </source>
</evidence>
<evidence type="ECO:0000259" key="6">
    <source>
        <dbReference type="Pfam" id="PF00583"/>
    </source>
</evidence>
<dbReference type="AlphaFoldDB" id="A0A841CY65"/>
<dbReference type="RefSeq" id="WP_184937620.1">
    <property type="nucleotide sequence ID" value="NZ_BAAAWZ010000001.1"/>
</dbReference>